<feature type="non-terminal residue" evidence="1">
    <location>
        <position position="1"/>
    </location>
</feature>
<protein>
    <submittedName>
        <fullName evidence="1">Uncharacterized protein</fullName>
    </submittedName>
</protein>
<accession>X1N6N9</accession>
<reference evidence="1" key="1">
    <citation type="journal article" date="2014" name="Front. Microbiol.">
        <title>High frequency of phylogenetically diverse reductive dehalogenase-homologous genes in deep subseafloor sedimentary metagenomes.</title>
        <authorList>
            <person name="Kawai M."/>
            <person name="Futagami T."/>
            <person name="Toyoda A."/>
            <person name="Takaki Y."/>
            <person name="Nishi S."/>
            <person name="Hori S."/>
            <person name="Arai W."/>
            <person name="Tsubouchi T."/>
            <person name="Morono Y."/>
            <person name="Uchiyama I."/>
            <person name="Ito T."/>
            <person name="Fujiyama A."/>
            <person name="Inagaki F."/>
            <person name="Takami H."/>
        </authorList>
    </citation>
    <scope>NUCLEOTIDE SEQUENCE</scope>
    <source>
        <strain evidence="1">Expedition CK06-06</strain>
    </source>
</reference>
<proteinExistence type="predicted"/>
<dbReference type="AlphaFoldDB" id="X1N6N9"/>
<comment type="caution">
    <text evidence="1">The sequence shown here is derived from an EMBL/GenBank/DDBJ whole genome shotgun (WGS) entry which is preliminary data.</text>
</comment>
<sequence>VQEPSIEDTIAILRGIKEKYEVIVAWVDGVFRLAPVYPI</sequence>
<organism evidence="1">
    <name type="scientific">marine sediment metagenome</name>
    <dbReference type="NCBI Taxonomy" id="412755"/>
    <lineage>
        <taxon>unclassified sequences</taxon>
        <taxon>metagenomes</taxon>
        <taxon>ecological metagenomes</taxon>
    </lineage>
</organism>
<dbReference type="EMBL" id="BARV01021338">
    <property type="protein sequence ID" value="GAI22485.1"/>
    <property type="molecule type" value="Genomic_DNA"/>
</dbReference>
<evidence type="ECO:0000313" key="1">
    <source>
        <dbReference type="EMBL" id="GAI22485.1"/>
    </source>
</evidence>
<name>X1N6N9_9ZZZZ</name>
<gene>
    <name evidence="1" type="ORF">S06H3_35376</name>
</gene>